<organism evidence="1">
    <name type="scientific">Anguilla anguilla</name>
    <name type="common">European freshwater eel</name>
    <name type="synonym">Muraena anguilla</name>
    <dbReference type="NCBI Taxonomy" id="7936"/>
    <lineage>
        <taxon>Eukaryota</taxon>
        <taxon>Metazoa</taxon>
        <taxon>Chordata</taxon>
        <taxon>Craniata</taxon>
        <taxon>Vertebrata</taxon>
        <taxon>Euteleostomi</taxon>
        <taxon>Actinopterygii</taxon>
        <taxon>Neopterygii</taxon>
        <taxon>Teleostei</taxon>
        <taxon>Anguilliformes</taxon>
        <taxon>Anguillidae</taxon>
        <taxon>Anguilla</taxon>
    </lineage>
</organism>
<proteinExistence type="predicted"/>
<sequence length="40" mass="4366">MSAMGSFMTTVGVKLKPWRATISAGFYGFLSVNSHCKLLK</sequence>
<dbReference type="AlphaFoldDB" id="A0A0E9PA00"/>
<protein>
    <submittedName>
        <fullName evidence="1">Uncharacterized protein</fullName>
    </submittedName>
</protein>
<reference evidence="1" key="2">
    <citation type="journal article" date="2015" name="Fish Shellfish Immunol.">
        <title>Early steps in the European eel (Anguilla anguilla)-Vibrio vulnificus interaction in the gills: Role of the RtxA13 toxin.</title>
        <authorList>
            <person name="Callol A."/>
            <person name="Pajuelo D."/>
            <person name="Ebbesson L."/>
            <person name="Teles M."/>
            <person name="MacKenzie S."/>
            <person name="Amaro C."/>
        </authorList>
    </citation>
    <scope>NUCLEOTIDE SEQUENCE</scope>
</reference>
<dbReference type="EMBL" id="GBXM01107697">
    <property type="protein sequence ID" value="JAH00880.1"/>
    <property type="molecule type" value="Transcribed_RNA"/>
</dbReference>
<evidence type="ECO:0000313" key="1">
    <source>
        <dbReference type="EMBL" id="JAH00880.1"/>
    </source>
</evidence>
<name>A0A0E9PA00_ANGAN</name>
<accession>A0A0E9PA00</accession>
<reference evidence="1" key="1">
    <citation type="submission" date="2014-11" db="EMBL/GenBank/DDBJ databases">
        <authorList>
            <person name="Amaro Gonzalez C."/>
        </authorList>
    </citation>
    <scope>NUCLEOTIDE SEQUENCE</scope>
</reference>